<gene>
    <name evidence="3" type="ORF">J120_00700</name>
</gene>
<sequence length="165" mass="18539">MNLIKYLERFIAYQSLKVRSPHSLARALCWGIYIAFSPFPLLHTVQTALCAWVCGLNFFVILAAGNMVNNPWTLVPVYSADYFFGDMLLNRILGLNSHLYNPEWMSALNTKLSLYLGIDNVCLWSFLIGGNLLGIILALSAYPFILSISQRVMNKQSISPSIESV</sequence>
<protein>
    <recommendedName>
        <fullName evidence="2">DUF2062 domain-containing protein</fullName>
    </recommendedName>
</protein>
<dbReference type="InterPro" id="IPR018639">
    <property type="entry name" value="DUF2062"/>
</dbReference>
<feature type="domain" description="DUF2062" evidence="2">
    <location>
        <begin position="20"/>
        <end position="154"/>
    </location>
</feature>
<keyword evidence="4" id="KW-1185">Reference proteome</keyword>
<dbReference type="AlphaFoldDB" id="A0A0D2K5G1"/>
<reference evidence="3 4" key="1">
    <citation type="journal article" date="2013" name="Proc. Natl. Acad. Sci. U.S.A.">
        <title>Candidate phylum TM6 genome recovered from a hospital sink biofilm provides genomic insights into this uncultivated phylum.</title>
        <authorList>
            <person name="McLean J.S."/>
            <person name="Lombardo M.J."/>
            <person name="Badger J.H."/>
            <person name="Edlund A."/>
            <person name="Novotny M."/>
            <person name="Yee-Greenbaum J."/>
            <person name="Vyahhi N."/>
            <person name="Hall A.P."/>
            <person name="Yang Y."/>
            <person name="Dupont C.L."/>
            <person name="Ziegler M.G."/>
            <person name="Chitsaz H."/>
            <person name="Allen A.E."/>
            <person name="Yooseph S."/>
            <person name="Tesler G."/>
            <person name="Pevzner P.A."/>
            <person name="Friedman R.M."/>
            <person name="Nealson K.H."/>
            <person name="Venter J.C."/>
            <person name="Lasken R.S."/>
        </authorList>
    </citation>
    <scope>NUCLEOTIDE SEQUENCE [LARGE SCALE GENOMIC DNA]</scope>
    <source>
        <strain evidence="3 4">TM6SC1</strain>
    </source>
</reference>
<evidence type="ECO:0000256" key="1">
    <source>
        <dbReference type="SAM" id="Phobius"/>
    </source>
</evidence>
<feature type="transmembrane region" description="Helical" evidence="1">
    <location>
        <begin position="23"/>
        <end position="42"/>
    </location>
</feature>
<keyword evidence="1" id="KW-1133">Transmembrane helix</keyword>
<keyword evidence="1" id="KW-0812">Transmembrane</keyword>
<dbReference type="PANTHER" id="PTHR40547:SF1">
    <property type="entry name" value="SLL0298 PROTEIN"/>
    <property type="match status" value="1"/>
</dbReference>
<organism evidence="3 4">
    <name type="scientific">candidate division TM6 bacterium JCVI TM6SC1</name>
    <dbReference type="NCBI Taxonomy" id="1306947"/>
    <lineage>
        <taxon>Bacteria</taxon>
        <taxon>Candidatus Babelota</taxon>
        <taxon>Vermiphilus</taxon>
    </lineage>
</organism>
<accession>A0A0D2K5G1</accession>
<dbReference type="PANTHER" id="PTHR40547">
    <property type="entry name" value="SLL0298 PROTEIN"/>
    <property type="match status" value="1"/>
</dbReference>
<comment type="caution">
    <text evidence="3">The sequence shown here is derived from an EMBL/GenBank/DDBJ whole genome shotgun (WGS) entry which is preliminary data.</text>
</comment>
<proteinExistence type="predicted"/>
<feature type="transmembrane region" description="Helical" evidence="1">
    <location>
        <begin position="123"/>
        <end position="145"/>
    </location>
</feature>
<dbReference type="Pfam" id="PF09835">
    <property type="entry name" value="DUF2062"/>
    <property type="match status" value="1"/>
</dbReference>
<evidence type="ECO:0000313" key="3">
    <source>
        <dbReference type="EMBL" id="KIX85482.1"/>
    </source>
</evidence>
<name>A0A0D2K5G1_9BACT</name>
<feature type="transmembrane region" description="Helical" evidence="1">
    <location>
        <begin position="49"/>
        <end position="68"/>
    </location>
</feature>
<evidence type="ECO:0000259" key="2">
    <source>
        <dbReference type="Pfam" id="PF09835"/>
    </source>
</evidence>
<dbReference type="STRING" id="1306947.J120_00700"/>
<dbReference type="Proteomes" id="UP000032214">
    <property type="component" value="Unassembled WGS sequence"/>
</dbReference>
<evidence type="ECO:0000313" key="4">
    <source>
        <dbReference type="Proteomes" id="UP000032214"/>
    </source>
</evidence>
<keyword evidence="1" id="KW-0472">Membrane</keyword>
<dbReference type="eggNOG" id="COG3216">
    <property type="taxonomic scope" value="Bacteria"/>
</dbReference>
<dbReference type="EMBL" id="ARQD01000001">
    <property type="protein sequence ID" value="KIX85482.1"/>
    <property type="molecule type" value="Genomic_DNA"/>
</dbReference>